<sequence>RLLICFRQRIFLVKKRRNEYDEDEGDDEGLLRRRVHYPNMQYTMRFLDTKRQIQKSRRRRKAVPGNSSQISYRRGVKVGSWKFRISTSSSKSGRVIFHFY</sequence>
<name>B6VEU1_CUPSE</name>
<proteinExistence type="evidence at transcript level"/>
<feature type="non-terminal residue" evidence="1">
    <location>
        <position position="1"/>
    </location>
</feature>
<protein>
    <submittedName>
        <fullName evidence="1">Uncharacterized protein</fullName>
    </submittedName>
</protein>
<accession>B6VEU1</accession>
<dbReference type="EMBL" id="FJ380031">
    <property type="protein sequence ID" value="ACJ09670.1"/>
    <property type="molecule type" value="mRNA"/>
</dbReference>
<feature type="non-terminal residue" evidence="1">
    <location>
        <position position="100"/>
    </location>
</feature>
<reference evidence="1" key="1">
    <citation type="submission" date="2008-10" db="EMBL/GenBank/DDBJ databases">
        <title>Cloning and characterization of cold regulated sequences in cypress (Cupressus sempervirens).</title>
        <authorList>
            <person name="Pedron L."/>
            <person name="Baldi P."/>
            <person name="La Porta N."/>
        </authorList>
    </citation>
    <scope>NUCLEOTIDE SEQUENCE</scope>
    <source>
        <strain evidence="1">Cyplp149</strain>
    </source>
</reference>
<dbReference type="AlphaFoldDB" id="B6VEU1"/>
<evidence type="ECO:0000313" key="1">
    <source>
        <dbReference type="EMBL" id="ACJ09670.1"/>
    </source>
</evidence>
<organism evidence="1">
    <name type="scientific">Cupressus sempervirens</name>
    <name type="common">Italian cypress</name>
    <dbReference type="NCBI Taxonomy" id="13469"/>
    <lineage>
        <taxon>Eukaryota</taxon>
        <taxon>Viridiplantae</taxon>
        <taxon>Streptophyta</taxon>
        <taxon>Embryophyta</taxon>
        <taxon>Tracheophyta</taxon>
        <taxon>Spermatophyta</taxon>
        <taxon>Pinopsida</taxon>
        <taxon>Pinidae</taxon>
        <taxon>Conifers II</taxon>
        <taxon>Cupressales</taxon>
        <taxon>Cupressaceae</taxon>
        <taxon>Cupressus</taxon>
    </lineage>
</organism>